<evidence type="ECO:0000313" key="2">
    <source>
        <dbReference type="Proteomes" id="UP000295008"/>
    </source>
</evidence>
<accession>A0A4R1R9X9</accession>
<protein>
    <submittedName>
        <fullName evidence="1">Uncharacterized protein</fullName>
    </submittedName>
</protein>
<gene>
    <name evidence="1" type="ORF">EDC14_102743</name>
</gene>
<dbReference type="AlphaFoldDB" id="A0A4R1R9X9"/>
<name>A0A4R1R9X9_HYDET</name>
<comment type="caution">
    <text evidence="1">The sequence shown here is derived from an EMBL/GenBank/DDBJ whole genome shotgun (WGS) entry which is preliminary data.</text>
</comment>
<dbReference type="Proteomes" id="UP000295008">
    <property type="component" value="Unassembled WGS sequence"/>
</dbReference>
<keyword evidence="2" id="KW-1185">Reference proteome</keyword>
<proteinExistence type="predicted"/>
<organism evidence="1 2">
    <name type="scientific">Hydrogenispora ethanolica</name>
    <dbReference type="NCBI Taxonomy" id="1082276"/>
    <lineage>
        <taxon>Bacteria</taxon>
        <taxon>Bacillati</taxon>
        <taxon>Bacillota</taxon>
        <taxon>Hydrogenispora</taxon>
    </lineage>
</organism>
<sequence>MLKPRMNEEVLEPRFQVGGFQRVSHYTLWSWGQDMEVQKIGFARKAIKADGVGAGIVPIDLNRIHSFVYFFT</sequence>
<evidence type="ECO:0000313" key="1">
    <source>
        <dbReference type="EMBL" id="TCL62192.1"/>
    </source>
</evidence>
<dbReference type="EMBL" id="SLUN01000027">
    <property type="protein sequence ID" value="TCL62192.1"/>
    <property type="molecule type" value="Genomic_DNA"/>
</dbReference>
<reference evidence="1 2" key="1">
    <citation type="submission" date="2019-03" db="EMBL/GenBank/DDBJ databases">
        <title>Genomic Encyclopedia of Type Strains, Phase IV (KMG-IV): sequencing the most valuable type-strain genomes for metagenomic binning, comparative biology and taxonomic classification.</title>
        <authorList>
            <person name="Goeker M."/>
        </authorList>
    </citation>
    <scope>NUCLEOTIDE SEQUENCE [LARGE SCALE GENOMIC DNA]</scope>
    <source>
        <strain evidence="1 2">LX-B</strain>
    </source>
</reference>